<evidence type="ECO:0000256" key="4">
    <source>
        <dbReference type="ARBA" id="ARBA00022723"/>
    </source>
</evidence>
<dbReference type="KEGG" id="pki:111851116"/>
<dbReference type="RefSeq" id="XP_072573078.1">
    <property type="nucleotide sequence ID" value="XM_072716977.1"/>
</dbReference>
<evidence type="ECO:0000259" key="9">
    <source>
        <dbReference type="SMART" id="SM00607"/>
    </source>
</evidence>
<dbReference type="STRING" id="1676925.ENSPKIP00000004537"/>
<dbReference type="PANTHER" id="PTHR45713:SF6">
    <property type="entry name" value="F5_8 TYPE C DOMAIN-CONTAINING PROTEIN"/>
    <property type="match status" value="1"/>
</dbReference>
<reference evidence="10" key="1">
    <citation type="submission" date="2025-08" db="UniProtKB">
        <authorList>
            <consortium name="Ensembl"/>
        </authorList>
    </citation>
    <scope>IDENTIFICATION</scope>
</reference>
<name>A0A3B3QCT6_9TELE</name>
<dbReference type="RefSeq" id="XP_072573079.1">
    <property type="nucleotide sequence ID" value="XM_072716978.1"/>
</dbReference>
<dbReference type="Ensembl" id="ENSPKIT00000028521.1">
    <property type="protein sequence ID" value="ENSPKIP00000004537.1"/>
    <property type="gene ID" value="ENSPKIG00000021607.1"/>
</dbReference>
<dbReference type="RefSeq" id="XP_072573076.1">
    <property type="nucleotide sequence ID" value="XM_072716975.1"/>
</dbReference>
<evidence type="ECO:0000256" key="6">
    <source>
        <dbReference type="ARBA" id="ARBA00022837"/>
    </source>
</evidence>
<dbReference type="AlphaFoldDB" id="A0A3B3QCT6"/>
<keyword evidence="8" id="KW-0732">Signal</keyword>
<keyword evidence="7" id="KW-1015">Disulfide bond</keyword>
<evidence type="ECO:0000313" key="10">
    <source>
        <dbReference type="Ensembl" id="ENSPKIP00000004537.1"/>
    </source>
</evidence>
<sequence length="310" mass="34225">MTMRVLVGSLLLWSTFTLGGTTEKNVALWGTAIQSSDWTNNNLAAKAIDGVRNTVFSQNSCSCTKAETNPWWRVNLRVEYIVTSVTITNRGEYHTRINGAEIRVGNSLENNGNSNPRCAVISTIPPGSSSTFYCHGMKGRYVNVFIPRYEYLTLCEVEVHASPVIENVALRGRATQSSQFSFEGAADKAIDGNRHAVYPDGSCSHTKPQTDPWWRVDLLDVYRVTSVNITNRQDAHTDRIKGAEIRIGNSLENNGRSNPLCATISSVPPGNTYTFKCPDIEGRYVTVIIPGDKKVLTLCEVEVIAYPTIV</sequence>
<dbReference type="GeneTree" id="ENSGT01060000248575"/>
<dbReference type="GO" id="GO:0046872">
    <property type="term" value="F:metal ion binding"/>
    <property type="evidence" value="ECO:0007669"/>
    <property type="project" value="UniProtKB-KW"/>
</dbReference>
<dbReference type="RefSeq" id="XP_072573075.1">
    <property type="nucleotide sequence ID" value="XM_072716974.1"/>
</dbReference>
<evidence type="ECO:0000256" key="5">
    <source>
        <dbReference type="ARBA" id="ARBA00022734"/>
    </source>
</evidence>
<dbReference type="GO" id="GO:0010185">
    <property type="term" value="P:regulation of cellular defense response"/>
    <property type="evidence" value="ECO:0007669"/>
    <property type="project" value="UniProtKB-ARBA"/>
</dbReference>
<keyword evidence="6" id="KW-0106">Calcium</keyword>
<evidence type="ECO:0000313" key="11">
    <source>
        <dbReference type="Proteomes" id="UP000261540"/>
    </source>
</evidence>
<proteinExistence type="inferred from homology"/>
<evidence type="ECO:0000256" key="2">
    <source>
        <dbReference type="ARBA" id="ARBA00010147"/>
    </source>
</evidence>
<keyword evidence="11" id="KW-1185">Reference proteome</keyword>
<evidence type="ECO:0000256" key="8">
    <source>
        <dbReference type="SAM" id="SignalP"/>
    </source>
</evidence>
<feature type="domain" description="Fucolectin tachylectin-4 pentraxin-1" evidence="9">
    <location>
        <begin position="166"/>
        <end position="309"/>
    </location>
</feature>
<dbReference type="Gene3D" id="2.60.120.260">
    <property type="entry name" value="Galactose-binding domain-like"/>
    <property type="match status" value="2"/>
</dbReference>
<keyword evidence="4" id="KW-0479">Metal-binding</keyword>
<dbReference type="SMART" id="SM00607">
    <property type="entry name" value="FTP"/>
    <property type="match status" value="2"/>
</dbReference>
<dbReference type="GeneID" id="111851116"/>
<comment type="function">
    <text evidence="1">Acts as a defensive agent. Recognizes blood group fucosylated oligosaccharides including A, B, H and Lewis B-type antigens. Does not recognize Lewis A antigen and has low affinity for monovalent haptens.</text>
</comment>
<feature type="chain" id="PRO_5017430760" evidence="8">
    <location>
        <begin position="20"/>
        <end position="310"/>
    </location>
</feature>
<dbReference type="Proteomes" id="UP000261540">
    <property type="component" value="Unplaced"/>
</dbReference>
<comment type="similarity">
    <text evidence="2">Belongs to the fucolectin family.</text>
</comment>
<keyword evidence="5" id="KW-0430">Lectin</keyword>
<dbReference type="InterPro" id="IPR006585">
    <property type="entry name" value="FTP1"/>
</dbReference>
<accession>A0A3B3QCT6</accession>
<reference evidence="10" key="2">
    <citation type="submission" date="2025-09" db="UniProtKB">
        <authorList>
            <consortium name="Ensembl"/>
        </authorList>
    </citation>
    <scope>IDENTIFICATION</scope>
</reference>
<dbReference type="InterPro" id="IPR051941">
    <property type="entry name" value="BG_Antigen-Binding_Lectin"/>
</dbReference>
<dbReference type="Pfam" id="PF22633">
    <property type="entry name" value="F5_F8_type_C_2"/>
    <property type="match status" value="2"/>
</dbReference>
<dbReference type="GO" id="GO:0042806">
    <property type="term" value="F:fucose binding"/>
    <property type="evidence" value="ECO:0007669"/>
    <property type="project" value="UniProtKB-ARBA"/>
</dbReference>
<protein>
    <submittedName>
        <fullName evidence="10">Uncharacterized LOC111851116</fullName>
    </submittedName>
</protein>
<comment type="subunit">
    <text evidence="3">Homotrimer.</text>
</comment>
<evidence type="ECO:0000256" key="3">
    <source>
        <dbReference type="ARBA" id="ARBA00011233"/>
    </source>
</evidence>
<dbReference type="InterPro" id="IPR008979">
    <property type="entry name" value="Galactose-bd-like_sf"/>
</dbReference>
<feature type="signal peptide" evidence="8">
    <location>
        <begin position="1"/>
        <end position="19"/>
    </location>
</feature>
<dbReference type="GO" id="GO:0001868">
    <property type="term" value="P:regulation of complement activation, lectin pathway"/>
    <property type="evidence" value="ECO:0007669"/>
    <property type="project" value="UniProtKB-ARBA"/>
</dbReference>
<dbReference type="SUPFAM" id="SSF49785">
    <property type="entry name" value="Galactose-binding domain-like"/>
    <property type="match status" value="2"/>
</dbReference>
<evidence type="ECO:0000256" key="1">
    <source>
        <dbReference type="ARBA" id="ARBA00002219"/>
    </source>
</evidence>
<dbReference type="PANTHER" id="PTHR45713">
    <property type="entry name" value="FTP DOMAIN-CONTAINING PROTEIN"/>
    <property type="match status" value="1"/>
</dbReference>
<dbReference type="OrthoDB" id="547680at2759"/>
<organism evidence="10 11">
    <name type="scientific">Paramormyrops kingsleyae</name>
    <dbReference type="NCBI Taxonomy" id="1676925"/>
    <lineage>
        <taxon>Eukaryota</taxon>
        <taxon>Metazoa</taxon>
        <taxon>Chordata</taxon>
        <taxon>Craniata</taxon>
        <taxon>Vertebrata</taxon>
        <taxon>Euteleostomi</taxon>
        <taxon>Actinopterygii</taxon>
        <taxon>Neopterygii</taxon>
        <taxon>Teleostei</taxon>
        <taxon>Osteoglossocephala</taxon>
        <taxon>Osteoglossomorpha</taxon>
        <taxon>Osteoglossiformes</taxon>
        <taxon>Mormyridae</taxon>
        <taxon>Paramormyrops</taxon>
    </lineage>
</organism>
<feature type="domain" description="Fucolectin tachylectin-4 pentraxin-1" evidence="9">
    <location>
        <begin position="23"/>
        <end position="165"/>
    </location>
</feature>
<evidence type="ECO:0000256" key="7">
    <source>
        <dbReference type="ARBA" id="ARBA00023157"/>
    </source>
</evidence>